<accession>M7RHI5</accession>
<dbReference type="AlphaFoldDB" id="M7RHI5"/>
<evidence type="ECO:0000313" key="1">
    <source>
        <dbReference type="EMBL" id="EMR53009.1"/>
    </source>
</evidence>
<proteinExistence type="predicted"/>
<sequence>MQGNNNHSHSQLSTSFCKKMRLTEFSFSASVNTQLTLQEIRNE</sequence>
<organism evidence="1 2">
    <name type="scientific">Salmonella enterica subsp. enterica serovar Dublin str. UC16</name>
    <dbReference type="NCBI Taxonomy" id="1192688"/>
    <lineage>
        <taxon>Bacteria</taxon>
        <taxon>Pseudomonadati</taxon>
        <taxon>Pseudomonadota</taxon>
        <taxon>Gammaproteobacteria</taxon>
        <taxon>Enterobacterales</taxon>
        <taxon>Enterobacteriaceae</taxon>
        <taxon>Salmonella</taxon>
    </lineage>
</organism>
<protein>
    <submittedName>
        <fullName evidence="1">Uncharacterized protein</fullName>
    </submittedName>
</protein>
<dbReference type="HOGENOM" id="CLU_3239309_0_0_6"/>
<dbReference type="EMBL" id="APMR01000032">
    <property type="protein sequence ID" value="EMR53009.1"/>
    <property type="molecule type" value="Genomic_DNA"/>
</dbReference>
<comment type="caution">
    <text evidence="1">The sequence shown here is derived from an EMBL/GenBank/DDBJ whole genome shotgun (WGS) entry which is preliminary data.</text>
</comment>
<reference evidence="1 2" key="1">
    <citation type="submission" date="2013-02" db="EMBL/GenBank/DDBJ databases">
        <authorList>
            <person name="McClelland M."/>
            <person name="Porwollik S."/>
            <person name="Desai P."/>
            <person name="Cheng P."/>
            <person name="Wollam A."/>
            <person name="Pepin K."/>
            <person name="Bhonagiri V."/>
            <person name="Fulton L."/>
            <person name="Fulton R."/>
            <person name="Delehaunty K."/>
            <person name="Fronick C."/>
            <person name="Godfrey J."/>
            <person name="Waligorski J."/>
            <person name="Appelbaum E."/>
            <person name="Tomlinson C."/>
            <person name="Warren W."/>
            <person name="Sodergren E."/>
            <person name="Weinstock G."/>
            <person name="Wilson R.K."/>
        </authorList>
    </citation>
    <scope>NUCLEOTIDE SEQUENCE [LARGE SCALE GENOMIC DNA]</scope>
    <source>
        <strain evidence="1 2">UC16</strain>
    </source>
</reference>
<dbReference type="Proteomes" id="UP000013259">
    <property type="component" value="Unassembled WGS sequence"/>
</dbReference>
<gene>
    <name evidence="1" type="ORF">A670_01807</name>
</gene>
<name>M7RHI5_SALDU</name>
<evidence type="ECO:0000313" key="2">
    <source>
        <dbReference type="Proteomes" id="UP000013259"/>
    </source>
</evidence>